<evidence type="ECO:0000313" key="1">
    <source>
        <dbReference type="EMBL" id="SOC45084.1"/>
    </source>
</evidence>
<organism evidence="1 2">
    <name type="scientific">Salinicoccus kekensis</name>
    <dbReference type="NCBI Taxonomy" id="714307"/>
    <lineage>
        <taxon>Bacteria</taxon>
        <taxon>Bacillati</taxon>
        <taxon>Bacillota</taxon>
        <taxon>Bacilli</taxon>
        <taxon>Bacillales</taxon>
        <taxon>Staphylococcaceae</taxon>
        <taxon>Salinicoccus</taxon>
    </lineage>
</organism>
<accession>A0A285UT94</accession>
<dbReference type="Proteomes" id="UP000219412">
    <property type="component" value="Unassembled WGS sequence"/>
</dbReference>
<dbReference type="RefSeq" id="WP_281254140.1">
    <property type="nucleotide sequence ID" value="NZ_OBQF01000008.1"/>
</dbReference>
<name>A0A285UT94_9STAP</name>
<gene>
    <name evidence="1" type="ORF">SAMN05878391_2593</name>
</gene>
<sequence length="43" mass="5059">MLKLKVKNEIIDVHYNLETVNDIEAALKKIKDKKSDYISKNVR</sequence>
<dbReference type="EMBL" id="OBQF01000008">
    <property type="protein sequence ID" value="SOC45084.1"/>
    <property type="molecule type" value="Genomic_DNA"/>
</dbReference>
<evidence type="ECO:0000313" key="2">
    <source>
        <dbReference type="Proteomes" id="UP000219412"/>
    </source>
</evidence>
<keyword evidence="2" id="KW-1185">Reference proteome</keyword>
<reference evidence="2" key="1">
    <citation type="submission" date="2017-08" db="EMBL/GenBank/DDBJ databases">
        <authorList>
            <person name="Varghese N."/>
            <person name="Submissions S."/>
        </authorList>
    </citation>
    <scope>NUCLEOTIDE SEQUENCE [LARGE SCALE GENOMIC DNA]</scope>
    <source>
        <strain evidence="2">DSM 23173</strain>
    </source>
</reference>
<protein>
    <submittedName>
        <fullName evidence="1">Uncharacterized protein</fullName>
    </submittedName>
</protein>
<proteinExistence type="predicted"/>
<dbReference type="AlphaFoldDB" id="A0A285UT94"/>